<dbReference type="GO" id="GO:0005524">
    <property type="term" value="F:ATP binding"/>
    <property type="evidence" value="ECO:0007669"/>
    <property type="project" value="UniProtKB-UniRule"/>
</dbReference>
<keyword evidence="3" id="KW-0677">Repeat</keyword>
<dbReference type="InterPro" id="IPR017441">
    <property type="entry name" value="Protein_kinase_ATP_BS"/>
</dbReference>
<feature type="binding site" evidence="11">
    <location>
        <position position="148"/>
    </location>
    <ligand>
        <name>ATP</name>
        <dbReference type="ChEBI" id="CHEBI:30616"/>
    </ligand>
</feature>
<feature type="cross-link" description="Glycyl lysine isopeptide (Lys-Gly) (interchain with G-Cter in SUMO2)" evidence="10">
    <location>
        <position position="238"/>
    </location>
</feature>
<keyword evidence="7 9" id="KW-0067">ATP-binding</keyword>
<keyword evidence="16" id="KW-1185">Reference proteome</keyword>
<gene>
    <name evidence="15" type="ORF">AB1Y20_021882</name>
</gene>
<dbReference type="InterPro" id="IPR008271">
    <property type="entry name" value="Ser/Thr_kinase_AS"/>
</dbReference>
<evidence type="ECO:0000313" key="16">
    <source>
        <dbReference type="Proteomes" id="UP001515480"/>
    </source>
</evidence>
<keyword evidence="2" id="KW-0808">Transferase</keyword>
<dbReference type="GO" id="GO:0005509">
    <property type="term" value="F:calcium ion binding"/>
    <property type="evidence" value="ECO:0007669"/>
    <property type="project" value="InterPro"/>
</dbReference>
<evidence type="ECO:0000256" key="2">
    <source>
        <dbReference type="ARBA" id="ARBA00022679"/>
    </source>
</evidence>
<dbReference type="CDD" id="cd05117">
    <property type="entry name" value="STKc_CAMK"/>
    <property type="match status" value="1"/>
</dbReference>
<feature type="binding site" evidence="9">
    <location>
        <position position="257"/>
    </location>
    <ligand>
        <name>ATP</name>
        <dbReference type="ChEBI" id="CHEBI:30616"/>
    </ligand>
</feature>
<dbReference type="SUPFAM" id="SSF47473">
    <property type="entry name" value="EF-hand"/>
    <property type="match status" value="1"/>
</dbReference>
<evidence type="ECO:0000256" key="10">
    <source>
        <dbReference type="PIRSR" id="PIRSR630616-3"/>
    </source>
</evidence>
<evidence type="ECO:0000256" key="6">
    <source>
        <dbReference type="ARBA" id="ARBA00022837"/>
    </source>
</evidence>
<evidence type="ECO:0000256" key="4">
    <source>
        <dbReference type="ARBA" id="ARBA00022741"/>
    </source>
</evidence>
<dbReference type="PROSITE" id="PS00108">
    <property type="entry name" value="PROTEIN_KINASE_ST"/>
    <property type="match status" value="1"/>
</dbReference>
<keyword evidence="5" id="KW-0418">Kinase</keyword>
<dbReference type="EMBL" id="JBGBPQ010000008">
    <property type="protein sequence ID" value="KAL1520290.1"/>
    <property type="molecule type" value="Genomic_DNA"/>
</dbReference>
<evidence type="ECO:0000256" key="1">
    <source>
        <dbReference type="ARBA" id="ARBA00022527"/>
    </source>
</evidence>
<name>A0AB34JEC8_PRYPA</name>
<keyword evidence="6" id="KW-0106">Calcium</keyword>
<dbReference type="SMART" id="SM00054">
    <property type="entry name" value="EFh"/>
    <property type="match status" value="2"/>
</dbReference>
<dbReference type="SMART" id="SM00220">
    <property type="entry name" value="S_TKc"/>
    <property type="match status" value="1"/>
</dbReference>
<dbReference type="Pfam" id="PF13499">
    <property type="entry name" value="EF-hand_7"/>
    <property type="match status" value="1"/>
</dbReference>
<dbReference type="PROSITE" id="PS50011">
    <property type="entry name" value="PROTEIN_KINASE_DOM"/>
    <property type="match status" value="1"/>
</dbReference>
<feature type="active site" description="Proton acceptor" evidence="8">
    <location>
        <position position="236"/>
    </location>
</feature>
<dbReference type="FunFam" id="1.10.238.10:FF:000178">
    <property type="entry name" value="Calmodulin-2 A"/>
    <property type="match status" value="1"/>
</dbReference>
<dbReference type="PANTHER" id="PTHR24350">
    <property type="entry name" value="SERINE/THREONINE-PROTEIN KINASE IAL-RELATED"/>
    <property type="match status" value="1"/>
</dbReference>
<feature type="domain" description="EF-hand" evidence="14">
    <location>
        <begin position="480"/>
        <end position="515"/>
    </location>
</feature>
<evidence type="ECO:0000256" key="12">
    <source>
        <dbReference type="SAM" id="MobiDB-lite"/>
    </source>
</evidence>
<dbReference type="InterPro" id="IPR011009">
    <property type="entry name" value="Kinase-like_dom_sf"/>
</dbReference>
<dbReference type="FunFam" id="1.10.510.10:FF:000571">
    <property type="entry name" value="Maternal embryonic leucine zipper kinase"/>
    <property type="match status" value="1"/>
</dbReference>
<keyword evidence="4 9" id="KW-0547">Nucleotide-binding</keyword>
<dbReference type="PROSITE" id="PS50222">
    <property type="entry name" value="EF_HAND_2"/>
    <property type="match status" value="2"/>
</dbReference>
<dbReference type="CDD" id="cd00051">
    <property type="entry name" value="EFh"/>
    <property type="match status" value="1"/>
</dbReference>
<proteinExistence type="predicted"/>
<evidence type="ECO:0000259" key="14">
    <source>
        <dbReference type="PROSITE" id="PS50222"/>
    </source>
</evidence>
<comment type="caution">
    <text evidence="15">The sequence shown here is derived from an EMBL/GenBank/DDBJ whole genome shotgun (WGS) entry which is preliminary data.</text>
</comment>
<dbReference type="InterPro" id="IPR000719">
    <property type="entry name" value="Prot_kinase_dom"/>
</dbReference>
<dbReference type="PROSITE" id="PS00107">
    <property type="entry name" value="PROTEIN_KINASE_ATP"/>
    <property type="match status" value="1"/>
</dbReference>
<evidence type="ECO:0000256" key="9">
    <source>
        <dbReference type="PIRSR" id="PIRSR630616-2"/>
    </source>
</evidence>
<dbReference type="GO" id="GO:0004674">
    <property type="term" value="F:protein serine/threonine kinase activity"/>
    <property type="evidence" value="ECO:0007669"/>
    <property type="project" value="UniProtKB-KW"/>
</dbReference>
<dbReference type="CDD" id="cd15898">
    <property type="entry name" value="EFh_PI-PLC"/>
    <property type="match status" value="1"/>
</dbReference>
<dbReference type="InterPro" id="IPR011992">
    <property type="entry name" value="EF-hand-dom_pair"/>
</dbReference>
<evidence type="ECO:0000256" key="8">
    <source>
        <dbReference type="PIRSR" id="PIRSR630616-1"/>
    </source>
</evidence>
<keyword evidence="1" id="KW-0723">Serine/threonine-protein kinase</keyword>
<dbReference type="InterPro" id="IPR030616">
    <property type="entry name" value="Aur-like"/>
</dbReference>
<feature type="binding site" evidence="9">
    <location>
        <position position="144"/>
    </location>
    <ligand>
        <name>ATP</name>
        <dbReference type="ChEBI" id="CHEBI:30616"/>
    </ligand>
</feature>
<evidence type="ECO:0000313" key="15">
    <source>
        <dbReference type="EMBL" id="KAL1520290.1"/>
    </source>
</evidence>
<dbReference type="Proteomes" id="UP001515480">
    <property type="component" value="Unassembled WGS sequence"/>
</dbReference>
<evidence type="ECO:0000259" key="13">
    <source>
        <dbReference type="PROSITE" id="PS50011"/>
    </source>
</evidence>
<feature type="region of interest" description="Disordered" evidence="12">
    <location>
        <begin position="453"/>
        <end position="476"/>
    </location>
</feature>
<evidence type="ECO:0000256" key="3">
    <source>
        <dbReference type="ARBA" id="ARBA00022737"/>
    </source>
</evidence>
<feature type="region of interest" description="Disordered" evidence="12">
    <location>
        <begin position="627"/>
        <end position="652"/>
    </location>
</feature>
<reference evidence="15 16" key="1">
    <citation type="journal article" date="2024" name="Science">
        <title>Giant polyketide synthase enzymes in the biosynthesis of giant marine polyether toxins.</title>
        <authorList>
            <person name="Fallon T.R."/>
            <person name="Shende V.V."/>
            <person name="Wierzbicki I.H."/>
            <person name="Pendleton A.L."/>
            <person name="Watervoot N.F."/>
            <person name="Auber R.P."/>
            <person name="Gonzalez D.J."/>
            <person name="Wisecaver J.H."/>
            <person name="Moore B.S."/>
        </authorList>
    </citation>
    <scope>NUCLEOTIDE SEQUENCE [LARGE SCALE GENOMIC DNA]</scope>
    <source>
        <strain evidence="15 16">12B1</strain>
    </source>
</reference>
<sequence>MGQCMGSMSDEEFNDMRRAARNELITDSSHSRSRKSRDNARSGKSRAASFFGENQAPRVHKAAPRLLKNNSIQFNLQARMTPLKDCTDEQLLAELEQRNIHLHDKVTRDLVNSKYTFGKLLGQGSSAAVYAATHNRSKIPVAIKVIKKNDDMNDDESMRTELEILKMVHHRYILNCHELYETPQCVWVVMEIIRGGELLDLLIDGGVYTEKDAARCMKQVFLAISYLHSQGIVHRDLKLQNLLLTEKDRNSDIKVGDFGLSAILPRGEYDSSDKEAVKAYNKLSDRWGTPQYFAPEMLRKAWSPWQVDMWALGVVLFQLLVGRLPFNASSNQDLFRLIDRSPEHLARLFALPEWGHVSEVARDLVTKLLEPDPMKRLNADEALQHPWVALKGAQGAGELKTAQLLLKKEVAQKRLTAMWHVLDIINALDAQGAVKTSFPRGPKQLPPMLAKRASQGSVAHMTTQSTDGPLRPRQDSTGTDRIEELQNLFQMFDIDGNGTIDCDEICALLGKLGFTPDEAKIREVVNKVDTNRNGQLEFAEFCEFLKLAKQGVGLTAAVEQELDNYATNEGFISKEEISKLTRTVAETLGQKITEEDIEDVLALSIPEEDPADPAGAQVKTTDVAKAMMMSPDRRKHNAAERRRQRSDPSSGH</sequence>
<dbReference type="GO" id="GO:0043226">
    <property type="term" value="C:organelle"/>
    <property type="evidence" value="ECO:0007669"/>
    <property type="project" value="UniProtKB-ARBA"/>
</dbReference>
<dbReference type="InterPro" id="IPR018247">
    <property type="entry name" value="EF_Hand_1_Ca_BS"/>
</dbReference>
<feature type="domain" description="EF-hand" evidence="14">
    <location>
        <begin position="516"/>
        <end position="551"/>
    </location>
</feature>
<dbReference type="PROSITE" id="PS00018">
    <property type="entry name" value="EF_HAND_1"/>
    <property type="match status" value="2"/>
</dbReference>
<evidence type="ECO:0000256" key="11">
    <source>
        <dbReference type="PROSITE-ProRule" id="PRU10141"/>
    </source>
</evidence>
<dbReference type="InterPro" id="IPR002048">
    <property type="entry name" value="EF_hand_dom"/>
</dbReference>
<organism evidence="15 16">
    <name type="scientific">Prymnesium parvum</name>
    <name type="common">Toxic golden alga</name>
    <dbReference type="NCBI Taxonomy" id="97485"/>
    <lineage>
        <taxon>Eukaryota</taxon>
        <taxon>Haptista</taxon>
        <taxon>Haptophyta</taxon>
        <taxon>Prymnesiophyceae</taxon>
        <taxon>Prymnesiales</taxon>
        <taxon>Prymnesiaceae</taxon>
        <taxon>Prymnesium</taxon>
    </lineage>
</organism>
<protein>
    <recommendedName>
        <fullName evidence="17">Calmodulin</fullName>
    </recommendedName>
</protein>
<evidence type="ECO:0000256" key="5">
    <source>
        <dbReference type="ARBA" id="ARBA00022777"/>
    </source>
</evidence>
<evidence type="ECO:0000256" key="7">
    <source>
        <dbReference type="ARBA" id="ARBA00022840"/>
    </source>
</evidence>
<feature type="domain" description="Protein kinase" evidence="13">
    <location>
        <begin position="115"/>
        <end position="388"/>
    </location>
</feature>
<evidence type="ECO:0008006" key="17">
    <source>
        <dbReference type="Google" id="ProtNLM"/>
    </source>
</evidence>
<dbReference type="AlphaFoldDB" id="A0AB34JEC8"/>
<dbReference type="SUPFAM" id="SSF56112">
    <property type="entry name" value="Protein kinase-like (PK-like)"/>
    <property type="match status" value="1"/>
</dbReference>
<dbReference type="Pfam" id="PF00069">
    <property type="entry name" value="Pkinase"/>
    <property type="match status" value="1"/>
</dbReference>
<accession>A0AB34JEC8</accession>
<dbReference type="Gene3D" id="1.10.510.10">
    <property type="entry name" value="Transferase(Phosphotransferase) domain 1"/>
    <property type="match status" value="1"/>
</dbReference>
<dbReference type="Gene3D" id="1.10.238.10">
    <property type="entry name" value="EF-hand"/>
    <property type="match status" value="1"/>
</dbReference>
<feature type="compositionally biased region" description="Polar residues" evidence="12">
    <location>
        <begin position="454"/>
        <end position="467"/>
    </location>
</feature>
<feature type="region of interest" description="Disordered" evidence="12">
    <location>
        <begin position="1"/>
        <end position="55"/>
    </location>
</feature>